<name>A0A3B0ZBG5_9ZZZZ</name>
<dbReference type="Pfam" id="PF13557">
    <property type="entry name" value="Phenol_MetA_deg"/>
    <property type="match status" value="1"/>
</dbReference>
<dbReference type="EMBL" id="UOFR01000003">
    <property type="protein sequence ID" value="VAW90735.1"/>
    <property type="molecule type" value="Genomic_DNA"/>
</dbReference>
<protein>
    <recommendedName>
        <fullName evidence="2">Transporter</fullName>
    </recommendedName>
</protein>
<evidence type="ECO:0000313" key="1">
    <source>
        <dbReference type="EMBL" id="VAW90735.1"/>
    </source>
</evidence>
<reference evidence="1" key="1">
    <citation type="submission" date="2018-06" db="EMBL/GenBank/DDBJ databases">
        <authorList>
            <person name="Zhirakovskaya E."/>
        </authorList>
    </citation>
    <scope>NUCLEOTIDE SEQUENCE</scope>
</reference>
<dbReference type="AlphaFoldDB" id="A0A3B0ZBG5"/>
<gene>
    <name evidence="1" type="ORF">MNBD_GAMMA21-1813</name>
</gene>
<sequence>MHIKLSTRRQTIFGLSLSVFLWPTYLNAAPITFNTALPVAKGQFLIREQVIINQSGDDPSGANRDRTETAAVTALGYGINRRWAVFGIIPYRDIDLNLDSGGQRVNRNNNGFGDLNVFTRYTAYKKDQPGQTFRVAPFIGLKAPTGKDNASDNIGTLPPPVQVATGSWDVFGGVVLTWQTLKYQADAQISYRINNEANGFQAGDIARLDGSFQYRFWHSDMSGGVPDYLYGVLEVNLINQDKNRVNGIDDPNTNGTRLFISPGLQYVTKRWIAETAVQIPINQNLNGSALENDYILRAGFRINI</sequence>
<dbReference type="InterPro" id="IPR025737">
    <property type="entry name" value="FApF"/>
</dbReference>
<proteinExistence type="predicted"/>
<accession>A0A3B0ZBG5</accession>
<organism evidence="1">
    <name type="scientific">hydrothermal vent metagenome</name>
    <dbReference type="NCBI Taxonomy" id="652676"/>
    <lineage>
        <taxon>unclassified sequences</taxon>
        <taxon>metagenomes</taxon>
        <taxon>ecological metagenomes</taxon>
    </lineage>
</organism>
<evidence type="ECO:0008006" key="2">
    <source>
        <dbReference type="Google" id="ProtNLM"/>
    </source>
</evidence>